<sequence>VSFRSVRFAPKLSFQVDWVWPHVAGHALVSVSPVDTGRELFDLLLVCVCVCREQYKDEI</sequence>
<protein>
    <submittedName>
        <fullName evidence="1">Uncharacterized protein</fullName>
    </submittedName>
</protein>
<organism evidence="1">
    <name type="scientific">Arion vulgaris</name>
    <dbReference type="NCBI Taxonomy" id="1028688"/>
    <lineage>
        <taxon>Eukaryota</taxon>
        <taxon>Metazoa</taxon>
        <taxon>Spiralia</taxon>
        <taxon>Lophotrochozoa</taxon>
        <taxon>Mollusca</taxon>
        <taxon>Gastropoda</taxon>
        <taxon>Heterobranchia</taxon>
        <taxon>Euthyneura</taxon>
        <taxon>Panpulmonata</taxon>
        <taxon>Eupulmonata</taxon>
        <taxon>Stylommatophora</taxon>
        <taxon>Helicina</taxon>
        <taxon>Arionoidea</taxon>
        <taxon>Arionidae</taxon>
        <taxon>Arion</taxon>
    </lineage>
</organism>
<proteinExistence type="predicted"/>
<feature type="non-terminal residue" evidence="1">
    <location>
        <position position="1"/>
    </location>
</feature>
<reference evidence="1" key="1">
    <citation type="submission" date="2014-12" db="EMBL/GenBank/DDBJ databases">
        <title>Insight into the proteome of Arion vulgaris.</title>
        <authorList>
            <person name="Aradska J."/>
            <person name="Bulat T."/>
            <person name="Smidak R."/>
            <person name="Sarate P."/>
            <person name="Gangsoo J."/>
            <person name="Sialana F."/>
            <person name="Bilban M."/>
            <person name="Lubec G."/>
        </authorList>
    </citation>
    <scope>NUCLEOTIDE SEQUENCE</scope>
    <source>
        <tissue evidence="1">Skin</tissue>
    </source>
</reference>
<name>A0A0B6ZM74_9EUPU</name>
<evidence type="ECO:0000313" key="1">
    <source>
        <dbReference type="EMBL" id="CEK68951.1"/>
    </source>
</evidence>
<accession>A0A0B6ZM74</accession>
<gene>
    <name evidence="1" type="primary">ORF68366</name>
</gene>
<dbReference type="EMBL" id="HACG01022086">
    <property type="protein sequence ID" value="CEK68951.1"/>
    <property type="molecule type" value="Transcribed_RNA"/>
</dbReference>
<dbReference type="AlphaFoldDB" id="A0A0B6ZM74"/>